<dbReference type="Gene3D" id="3.40.47.10">
    <property type="match status" value="1"/>
</dbReference>
<dbReference type="EMBL" id="PNBA02000004">
    <property type="protein sequence ID" value="KAG6427320.1"/>
    <property type="molecule type" value="Genomic_DNA"/>
</dbReference>
<accession>A0A8X8Y6N8</accession>
<evidence type="ECO:0000259" key="3">
    <source>
        <dbReference type="Pfam" id="PF08541"/>
    </source>
</evidence>
<dbReference type="Proteomes" id="UP000298416">
    <property type="component" value="Unassembled WGS sequence"/>
</dbReference>
<dbReference type="GO" id="GO:0006633">
    <property type="term" value="P:fatty acid biosynthetic process"/>
    <property type="evidence" value="ECO:0007669"/>
    <property type="project" value="InterPro"/>
</dbReference>
<dbReference type="InterPro" id="IPR016039">
    <property type="entry name" value="Thiolase-like"/>
</dbReference>
<dbReference type="InterPro" id="IPR013747">
    <property type="entry name" value="ACP_syn_III_C"/>
</dbReference>
<dbReference type="PANTHER" id="PTHR31561">
    <property type="entry name" value="3-KETOACYL-COA SYNTHASE"/>
    <property type="match status" value="1"/>
</dbReference>
<evidence type="ECO:0000313" key="4">
    <source>
        <dbReference type="EMBL" id="KAG6427320.1"/>
    </source>
</evidence>
<reference evidence="4" key="2">
    <citation type="submission" date="2020-08" db="EMBL/GenBank/DDBJ databases">
        <title>Plant Genome Project.</title>
        <authorList>
            <person name="Zhang R.-G."/>
        </authorList>
    </citation>
    <scope>NUCLEOTIDE SEQUENCE</scope>
    <source>
        <strain evidence="4">Huo1</strain>
        <tissue evidence="4">Leaf</tissue>
    </source>
</reference>
<dbReference type="InterPro" id="IPR012392">
    <property type="entry name" value="3-ktacl-CoA_syn"/>
</dbReference>
<comment type="pathway">
    <text evidence="1">Lipid metabolism; fatty acid biosynthesis.</text>
</comment>
<protein>
    <recommendedName>
        <fullName evidence="3">Beta-ketoacyl-[acyl-carrier-protein] synthase III C-terminal domain-containing protein</fullName>
    </recommendedName>
</protein>
<evidence type="ECO:0000256" key="2">
    <source>
        <dbReference type="ARBA" id="ARBA00022679"/>
    </source>
</evidence>
<organism evidence="4">
    <name type="scientific">Salvia splendens</name>
    <name type="common">Scarlet sage</name>
    <dbReference type="NCBI Taxonomy" id="180675"/>
    <lineage>
        <taxon>Eukaryota</taxon>
        <taxon>Viridiplantae</taxon>
        <taxon>Streptophyta</taxon>
        <taxon>Embryophyta</taxon>
        <taxon>Tracheophyta</taxon>
        <taxon>Spermatophyta</taxon>
        <taxon>Magnoliopsida</taxon>
        <taxon>eudicotyledons</taxon>
        <taxon>Gunneridae</taxon>
        <taxon>Pentapetalae</taxon>
        <taxon>asterids</taxon>
        <taxon>lamiids</taxon>
        <taxon>Lamiales</taxon>
        <taxon>Lamiaceae</taxon>
        <taxon>Nepetoideae</taxon>
        <taxon>Mentheae</taxon>
        <taxon>Salviinae</taxon>
        <taxon>Salvia</taxon>
        <taxon>Salvia subgen. Calosphace</taxon>
        <taxon>core Calosphace</taxon>
    </lineage>
</organism>
<dbReference type="SUPFAM" id="SSF53901">
    <property type="entry name" value="Thiolase-like"/>
    <property type="match status" value="1"/>
</dbReference>
<name>A0A8X8Y6N8_SALSN</name>
<dbReference type="Pfam" id="PF08541">
    <property type="entry name" value="ACP_syn_III_C"/>
    <property type="match status" value="1"/>
</dbReference>
<keyword evidence="2" id="KW-0808">Transferase</keyword>
<dbReference type="GO" id="GO:0016747">
    <property type="term" value="F:acyltransferase activity, transferring groups other than amino-acyl groups"/>
    <property type="evidence" value="ECO:0007669"/>
    <property type="project" value="InterPro"/>
</dbReference>
<feature type="domain" description="Beta-ketoacyl-[acyl-carrier-protein] synthase III C-terminal" evidence="3">
    <location>
        <begin position="30"/>
        <end position="101"/>
    </location>
</feature>
<keyword evidence="5" id="KW-1185">Reference proteome</keyword>
<comment type="caution">
    <text evidence="4">The sequence shown here is derived from an EMBL/GenBank/DDBJ whole genome shotgun (WGS) entry which is preliminary data.</text>
</comment>
<dbReference type="AlphaFoldDB" id="A0A8X8Y6N8"/>
<evidence type="ECO:0000256" key="1">
    <source>
        <dbReference type="ARBA" id="ARBA00005194"/>
    </source>
</evidence>
<reference evidence="4" key="1">
    <citation type="submission" date="2018-01" db="EMBL/GenBank/DDBJ databases">
        <authorList>
            <person name="Mao J.F."/>
        </authorList>
    </citation>
    <scope>NUCLEOTIDE SEQUENCE</scope>
    <source>
        <strain evidence="4">Huo1</strain>
        <tissue evidence="4">Leaf</tissue>
    </source>
</reference>
<gene>
    <name evidence="4" type="ORF">SASPL_111562</name>
</gene>
<sequence>MTAVGKLVLPYREQAAYVWGGCVPELRKGMEHFCIHAGGEAVIEAIGERLRERDVEASKMTLCRFGNTSSSSTWYALAYLEAKGRVERGDKVCQLAFGSGLK</sequence>
<dbReference type="GO" id="GO:0016020">
    <property type="term" value="C:membrane"/>
    <property type="evidence" value="ECO:0007669"/>
    <property type="project" value="InterPro"/>
</dbReference>
<proteinExistence type="predicted"/>
<evidence type="ECO:0000313" key="5">
    <source>
        <dbReference type="Proteomes" id="UP000298416"/>
    </source>
</evidence>